<dbReference type="InterPro" id="IPR001478">
    <property type="entry name" value="PDZ"/>
</dbReference>
<dbReference type="PANTHER" id="PTHR32060">
    <property type="entry name" value="TAIL-SPECIFIC PROTEASE"/>
    <property type="match status" value="1"/>
</dbReference>
<protein>
    <recommendedName>
        <fullName evidence="1">PDZ domain-containing protein</fullName>
    </recommendedName>
</protein>
<dbReference type="InterPro" id="IPR040573">
    <property type="entry name" value="TSP_N"/>
</dbReference>
<feature type="domain" description="PDZ" evidence="1">
    <location>
        <begin position="229"/>
        <end position="298"/>
    </location>
</feature>
<dbReference type="Pfam" id="PF00595">
    <property type="entry name" value="PDZ"/>
    <property type="match status" value="1"/>
</dbReference>
<dbReference type="AlphaFoldDB" id="A0A0F9H4V0"/>
<dbReference type="Pfam" id="PF17804">
    <property type="entry name" value="TSP_NTD"/>
    <property type="match status" value="1"/>
</dbReference>
<dbReference type="Gene3D" id="3.30.750.44">
    <property type="match status" value="1"/>
</dbReference>
<dbReference type="EMBL" id="LAZR01018029">
    <property type="protein sequence ID" value="KKL97991.1"/>
    <property type="molecule type" value="Genomic_DNA"/>
</dbReference>
<name>A0A0F9H4V0_9ZZZZ</name>
<feature type="non-terminal residue" evidence="2">
    <location>
        <position position="298"/>
    </location>
</feature>
<dbReference type="PROSITE" id="PS50106">
    <property type="entry name" value="PDZ"/>
    <property type="match status" value="1"/>
</dbReference>
<evidence type="ECO:0000259" key="1">
    <source>
        <dbReference type="PROSITE" id="PS50106"/>
    </source>
</evidence>
<dbReference type="GO" id="GO:0007165">
    <property type="term" value="P:signal transduction"/>
    <property type="evidence" value="ECO:0007669"/>
    <property type="project" value="TreeGrafter"/>
</dbReference>
<evidence type="ECO:0000313" key="2">
    <source>
        <dbReference type="EMBL" id="KKL97991.1"/>
    </source>
</evidence>
<dbReference type="SUPFAM" id="SSF50156">
    <property type="entry name" value="PDZ domain-like"/>
    <property type="match status" value="1"/>
</dbReference>
<sequence>MPFLLRPTLTLMLLCLTSLATAELDYTPNQAKTAIEVIEELSTKHYRKQPLDDELSSKLLHELIDNLDPTKSYLLQEDITEFQQWETRLDDMFKAGDLSAGFFIYNRYNQRTMARLQENISLLESDFQFDLTKDEYLPIDVGTNQWPATNADADDEWRKRIKEAYLRLMLNDKEPEEARKLLIKRYTNLRKQLDQRDREDIFQLIMNSLASLYDPHTAYMSPRSMENFRIAMSLSLTGIGAVLQLEDEHTKIVRVVPGGPADKQGILKAGDKIIAVGQGDKEKVDVIGWRLDDVVDLI</sequence>
<dbReference type="PANTHER" id="PTHR32060:SF22">
    <property type="entry name" value="CARBOXYL-TERMINAL-PROCESSING PEPTIDASE 3, CHLOROPLASTIC"/>
    <property type="match status" value="1"/>
</dbReference>
<organism evidence="2">
    <name type="scientific">marine sediment metagenome</name>
    <dbReference type="NCBI Taxonomy" id="412755"/>
    <lineage>
        <taxon>unclassified sequences</taxon>
        <taxon>metagenomes</taxon>
        <taxon>ecological metagenomes</taxon>
    </lineage>
</organism>
<reference evidence="2" key="1">
    <citation type="journal article" date="2015" name="Nature">
        <title>Complex archaea that bridge the gap between prokaryotes and eukaryotes.</title>
        <authorList>
            <person name="Spang A."/>
            <person name="Saw J.H."/>
            <person name="Jorgensen S.L."/>
            <person name="Zaremba-Niedzwiedzka K."/>
            <person name="Martijn J."/>
            <person name="Lind A.E."/>
            <person name="van Eijk R."/>
            <person name="Schleper C."/>
            <person name="Guy L."/>
            <person name="Ettema T.J."/>
        </authorList>
    </citation>
    <scope>NUCLEOTIDE SEQUENCE</scope>
</reference>
<proteinExistence type="predicted"/>
<dbReference type="Gene3D" id="2.30.42.10">
    <property type="match status" value="1"/>
</dbReference>
<dbReference type="GO" id="GO:0004175">
    <property type="term" value="F:endopeptidase activity"/>
    <property type="evidence" value="ECO:0007669"/>
    <property type="project" value="TreeGrafter"/>
</dbReference>
<accession>A0A0F9H4V0</accession>
<comment type="caution">
    <text evidence="2">The sequence shown here is derived from an EMBL/GenBank/DDBJ whole genome shotgun (WGS) entry which is preliminary data.</text>
</comment>
<dbReference type="InterPro" id="IPR036034">
    <property type="entry name" value="PDZ_sf"/>
</dbReference>
<gene>
    <name evidence="2" type="ORF">LCGC14_1828910</name>
</gene>
<dbReference type="GO" id="GO:0030288">
    <property type="term" value="C:outer membrane-bounded periplasmic space"/>
    <property type="evidence" value="ECO:0007669"/>
    <property type="project" value="TreeGrafter"/>
</dbReference>